<feature type="domain" description="Reverse transcriptase Ty1/copia-type" evidence="1">
    <location>
        <begin position="25"/>
        <end position="100"/>
    </location>
</feature>
<gene>
    <name evidence="2" type="ORF">Tco_0823902</name>
</gene>
<protein>
    <submittedName>
        <fullName evidence="2">Zinc finger, CCHC-type containing protein</fullName>
    </submittedName>
</protein>
<sequence>MVNRYEETPNCYQEMKLAEVAYLLIYVDDIALTTSSMNLLQHIISSLHKEFDMTDLGALNYLLGNSVTRDSTDMFLSQKKYALELLDRAYMANCNPTRTSVYMESKLGSDEDLISDPTIYHSLSAKRQHTLSRSSAESEYKGVANVVVETAWLYNLFRERHTPLLSATLVYCNNVSAIYMTANPVHHQRTKHFKIDIHFVRDMVARGQMVAAAQNTNNTDVRLIILAEKLTGSNFTNWYCNLRTVLRYEKKMKFVEQPTRPAPDPETPDPDTINKYYEIVNLKQDVACLMLSSMSPDLHRTLEKYNAYDMLKELKTMFEEQAKQELFETVKAFHACKQEEGQLVSFYLLKIKSYLDTMECLSYAMPNELGVSLILNSLKKNYDQFVQNYNMHSMRKMIAELHAMLKLHEKGIPKKAETPTVLAIQEVLDCLLNRS</sequence>
<dbReference type="InterPro" id="IPR043502">
    <property type="entry name" value="DNA/RNA_pol_sf"/>
</dbReference>
<name>A0ABQ5ANL8_9ASTR</name>
<dbReference type="Proteomes" id="UP001151760">
    <property type="component" value="Unassembled WGS sequence"/>
</dbReference>
<dbReference type="InterPro" id="IPR013103">
    <property type="entry name" value="RVT_2"/>
</dbReference>
<dbReference type="PANTHER" id="PTHR11439:SF524">
    <property type="entry name" value="RNA-DIRECTED DNA POLYMERASE, PROTEIN KINASE RLK-PELLE-DLSV FAMILY"/>
    <property type="match status" value="1"/>
</dbReference>
<evidence type="ECO:0000313" key="2">
    <source>
        <dbReference type="EMBL" id="GJT02733.1"/>
    </source>
</evidence>
<dbReference type="CDD" id="cd09272">
    <property type="entry name" value="RNase_HI_RT_Ty1"/>
    <property type="match status" value="1"/>
</dbReference>
<accession>A0ABQ5ANL8</accession>
<comment type="caution">
    <text evidence="2">The sequence shown here is derived from an EMBL/GenBank/DDBJ whole genome shotgun (WGS) entry which is preliminary data.</text>
</comment>
<organism evidence="2 3">
    <name type="scientific">Tanacetum coccineum</name>
    <dbReference type="NCBI Taxonomy" id="301880"/>
    <lineage>
        <taxon>Eukaryota</taxon>
        <taxon>Viridiplantae</taxon>
        <taxon>Streptophyta</taxon>
        <taxon>Embryophyta</taxon>
        <taxon>Tracheophyta</taxon>
        <taxon>Spermatophyta</taxon>
        <taxon>Magnoliopsida</taxon>
        <taxon>eudicotyledons</taxon>
        <taxon>Gunneridae</taxon>
        <taxon>Pentapetalae</taxon>
        <taxon>asterids</taxon>
        <taxon>campanulids</taxon>
        <taxon>Asterales</taxon>
        <taxon>Asteraceae</taxon>
        <taxon>Asteroideae</taxon>
        <taxon>Anthemideae</taxon>
        <taxon>Anthemidinae</taxon>
        <taxon>Tanacetum</taxon>
    </lineage>
</organism>
<reference evidence="2" key="1">
    <citation type="journal article" date="2022" name="Int. J. Mol. Sci.">
        <title>Draft Genome of Tanacetum Coccineum: Genomic Comparison of Closely Related Tanacetum-Family Plants.</title>
        <authorList>
            <person name="Yamashiro T."/>
            <person name="Shiraishi A."/>
            <person name="Nakayama K."/>
            <person name="Satake H."/>
        </authorList>
    </citation>
    <scope>NUCLEOTIDE SEQUENCE</scope>
</reference>
<reference evidence="2" key="2">
    <citation type="submission" date="2022-01" db="EMBL/GenBank/DDBJ databases">
        <authorList>
            <person name="Yamashiro T."/>
            <person name="Shiraishi A."/>
            <person name="Satake H."/>
            <person name="Nakayama K."/>
        </authorList>
    </citation>
    <scope>NUCLEOTIDE SEQUENCE</scope>
</reference>
<dbReference type="PANTHER" id="PTHR11439">
    <property type="entry name" value="GAG-POL-RELATED RETROTRANSPOSON"/>
    <property type="match status" value="1"/>
</dbReference>
<evidence type="ECO:0000313" key="3">
    <source>
        <dbReference type="Proteomes" id="UP001151760"/>
    </source>
</evidence>
<dbReference type="SUPFAM" id="SSF56672">
    <property type="entry name" value="DNA/RNA polymerases"/>
    <property type="match status" value="1"/>
</dbReference>
<dbReference type="Pfam" id="PF07727">
    <property type="entry name" value="RVT_2"/>
    <property type="match status" value="1"/>
</dbReference>
<evidence type="ECO:0000259" key="1">
    <source>
        <dbReference type="Pfam" id="PF07727"/>
    </source>
</evidence>
<keyword evidence="3" id="KW-1185">Reference proteome</keyword>
<dbReference type="Pfam" id="PF14223">
    <property type="entry name" value="Retrotran_gag_2"/>
    <property type="match status" value="1"/>
</dbReference>
<dbReference type="EMBL" id="BQNB010012372">
    <property type="protein sequence ID" value="GJT02733.1"/>
    <property type="molecule type" value="Genomic_DNA"/>
</dbReference>
<proteinExistence type="predicted"/>